<dbReference type="AlphaFoldDB" id="A0A2K8SL31"/>
<accession>A0A2K8SL31</accession>
<gene>
    <name evidence="1" type="ORF">COO91_02050</name>
</gene>
<organism evidence="1 2">
    <name type="scientific">Nostoc flagelliforme CCNUN1</name>
    <dbReference type="NCBI Taxonomy" id="2038116"/>
    <lineage>
        <taxon>Bacteria</taxon>
        <taxon>Bacillati</taxon>
        <taxon>Cyanobacteriota</taxon>
        <taxon>Cyanophyceae</taxon>
        <taxon>Nostocales</taxon>
        <taxon>Nostocaceae</taxon>
        <taxon>Nostoc</taxon>
    </lineage>
</organism>
<dbReference type="Proteomes" id="UP000232003">
    <property type="component" value="Chromosome"/>
</dbReference>
<protein>
    <submittedName>
        <fullName evidence="1">Uncharacterized protein</fullName>
    </submittedName>
</protein>
<dbReference type="KEGG" id="nfl:COO91_02050"/>
<dbReference type="EMBL" id="CP024785">
    <property type="protein sequence ID" value="AUB36149.1"/>
    <property type="molecule type" value="Genomic_DNA"/>
</dbReference>
<sequence>MTFSLNLQAIVNASQEAFEEANREIGEMFQAEVPVRTGALKGSYELTFPEPGIAEHQWNKEYSAYVHEDVTYKDGRTREGRHWTRNGLAQYQEIYERKLREKLQ</sequence>
<name>A0A2K8SL31_9NOSO</name>
<dbReference type="RefSeq" id="WP_100898157.1">
    <property type="nucleotide sequence ID" value="NZ_CAWNNC010000001.1"/>
</dbReference>
<evidence type="ECO:0000313" key="2">
    <source>
        <dbReference type="Proteomes" id="UP000232003"/>
    </source>
</evidence>
<keyword evidence="2" id="KW-1185">Reference proteome</keyword>
<reference evidence="1 2" key="1">
    <citation type="submission" date="2017-11" db="EMBL/GenBank/DDBJ databases">
        <title>Complete genome of a free-living desiccation-tolerant cyanobacterium and its photosynthetic adaptation to extreme terrestrial habitat.</title>
        <authorList>
            <person name="Shang J."/>
        </authorList>
    </citation>
    <scope>NUCLEOTIDE SEQUENCE [LARGE SCALE GENOMIC DNA]</scope>
    <source>
        <strain evidence="1 2">CCNUN1</strain>
    </source>
</reference>
<proteinExistence type="predicted"/>
<evidence type="ECO:0000313" key="1">
    <source>
        <dbReference type="EMBL" id="AUB36149.1"/>
    </source>
</evidence>